<dbReference type="InterPro" id="IPR036895">
    <property type="entry name" value="Uracil-DNA_glycosylase-like_sf"/>
</dbReference>
<dbReference type="Gene3D" id="3.40.470.10">
    <property type="entry name" value="Uracil-DNA glycosylase-like domain"/>
    <property type="match status" value="1"/>
</dbReference>
<dbReference type="EMBL" id="JBHSTQ010000004">
    <property type="protein sequence ID" value="MFC6386075.1"/>
    <property type="molecule type" value="Genomic_DNA"/>
</dbReference>
<evidence type="ECO:0000313" key="3">
    <source>
        <dbReference type="Proteomes" id="UP001596267"/>
    </source>
</evidence>
<dbReference type="InterPro" id="IPR026353">
    <property type="entry name" value="Hypoxan-DNA_Glyclase"/>
</dbReference>
<gene>
    <name evidence="2" type="ORF">ACFP7A_05645</name>
</gene>
<dbReference type="RefSeq" id="WP_253053046.1">
    <property type="nucleotide sequence ID" value="NZ_JAMXWN010000003.1"/>
</dbReference>
<protein>
    <submittedName>
        <fullName evidence="2">DNA-deoxyinosine glycosylase</fullName>
        <ecNumber evidence="2">3.2.2.15</ecNumber>
    </submittedName>
</protein>
<evidence type="ECO:0000259" key="1">
    <source>
        <dbReference type="Pfam" id="PF03167"/>
    </source>
</evidence>
<keyword evidence="3" id="KW-1185">Reference proteome</keyword>
<dbReference type="EC" id="3.2.2.15" evidence="2"/>
<dbReference type="SUPFAM" id="SSF52141">
    <property type="entry name" value="Uracil-DNA glycosylase-like"/>
    <property type="match status" value="1"/>
</dbReference>
<proteinExistence type="predicted"/>
<comment type="caution">
    <text evidence="2">The sequence shown here is derived from an EMBL/GenBank/DDBJ whole genome shotgun (WGS) entry which is preliminary data.</text>
</comment>
<evidence type="ECO:0000313" key="2">
    <source>
        <dbReference type="EMBL" id="MFC6386075.1"/>
    </source>
</evidence>
<dbReference type="Pfam" id="PF03167">
    <property type="entry name" value="UDG"/>
    <property type="match status" value="1"/>
</dbReference>
<reference evidence="3" key="1">
    <citation type="journal article" date="2019" name="Int. J. Syst. Evol. Microbiol.">
        <title>The Global Catalogue of Microorganisms (GCM) 10K type strain sequencing project: providing services to taxonomists for standard genome sequencing and annotation.</title>
        <authorList>
            <consortium name="The Broad Institute Genomics Platform"/>
            <consortium name="The Broad Institute Genome Sequencing Center for Infectious Disease"/>
            <person name="Wu L."/>
            <person name="Ma J."/>
        </authorList>
    </citation>
    <scope>NUCLEOTIDE SEQUENCE [LARGE SCALE GENOMIC DNA]</scope>
    <source>
        <strain evidence="3">CCUG 42001</strain>
    </source>
</reference>
<dbReference type="CDD" id="cd10032">
    <property type="entry name" value="UDG-F6_HDG"/>
    <property type="match status" value="1"/>
</dbReference>
<dbReference type="GO" id="GO:0033958">
    <property type="term" value="F:DNA-deoxyinosine glycosylase activity"/>
    <property type="evidence" value="ECO:0007669"/>
    <property type="project" value="UniProtKB-EC"/>
</dbReference>
<dbReference type="NCBIfam" id="TIGR04274">
    <property type="entry name" value="hypoxanDNAglyco"/>
    <property type="match status" value="1"/>
</dbReference>
<keyword evidence="2" id="KW-0326">Glycosidase</keyword>
<dbReference type="InterPro" id="IPR005122">
    <property type="entry name" value="Uracil-DNA_glycosylase-like"/>
</dbReference>
<dbReference type="Proteomes" id="UP001596267">
    <property type="component" value="Unassembled WGS sequence"/>
</dbReference>
<sequence>MDINKQIYSMPEIVGNDAHILVLGSMPGGVSLAQQQYYANPRNQFWMIVYALIGKTYENPSYAEKIDVLKKHHIALWDSIHYCVRKGSLDSAIKDEEPNDILSLLSAHPGIQAIAFNGSKSFAVFKKHFKLTVPPDIALIKMPSTSPTPSRYPKTLEQKIEDWSKIKKYIGHYQSL</sequence>
<feature type="domain" description="Uracil-DNA glycosylase-like" evidence="1">
    <location>
        <begin position="17"/>
        <end position="163"/>
    </location>
</feature>
<accession>A0ABW1WG71</accession>
<keyword evidence="2" id="KW-0378">Hydrolase</keyword>
<name>A0ABW1WG71_9BACL</name>
<organism evidence="2 3">
    <name type="scientific">Sporolactobacillus kofuensis</name>
    <dbReference type="NCBI Taxonomy" id="269672"/>
    <lineage>
        <taxon>Bacteria</taxon>
        <taxon>Bacillati</taxon>
        <taxon>Bacillota</taxon>
        <taxon>Bacilli</taxon>
        <taxon>Bacillales</taxon>
        <taxon>Sporolactobacillaceae</taxon>
        <taxon>Sporolactobacillus</taxon>
    </lineage>
</organism>